<dbReference type="Gramene" id="A04p02220.2_BraZ1">
    <property type="protein sequence ID" value="A04p02220.2_BraZ1.CDS.1"/>
    <property type="gene ID" value="A04g02220.2_BraZ1"/>
</dbReference>
<protein>
    <submittedName>
        <fullName evidence="1">Uncharacterized protein</fullName>
    </submittedName>
</protein>
<accession>A0A8D9MBD2</accession>
<sequence>REKVDPRLSPTNDQCVSVRVVCRRNPSSYRKRCWYFASLSSSLTSALSELWF</sequence>
<proteinExistence type="predicted"/>
<dbReference type="AlphaFoldDB" id="A0A8D9MBD2"/>
<evidence type="ECO:0000313" key="2">
    <source>
        <dbReference type="Proteomes" id="UP000694005"/>
    </source>
</evidence>
<dbReference type="EMBL" id="LS974620">
    <property type="protein sequence ID" value="CAG7905321.1"/>
    <property type="molecule type" value="Genomic_DNA"/>
</dbReference>
<name>A0A8D9MBD2_BRACM</name>
<gene>
    <name evidence="1" type="ORF">BRAPAZ1V2_A04P02220.2</name>
</gene>
<organism evidence="1 2">
    <name type="scientific">Brassica campestris</name>
    <name type="common">Field mustard</name>
    <dbReference type="NCBI Taxonomy" id="3711"/>
    <lineage>
        <taxon>Eukaryota</taxon>
        <taxon>Viridiplantae</taxon>
        <taxon>Streptophyta</taxon>
        <taxon>Embryophyta</taxon>
        <taxon>Tracheophyta</taxon>
        <taxon>Spermatophyta</taxon>
        <taxon>Magnoliopsida</taxon>
        <taxon>eudicotyledons</taxon>
        <taxon>Gunneridae</taxon>
        <taxon>Pentapetalae</taxon>
        <taxon>rosids</taxon>
        <taxon>malvids</taxon>
        <taxon>Brassicales</taxon>
        <taxon>Brassicaceae</taxon>
        <taxon>Brassiceae</taxon>
        <taxon>Brassica</taxon>
    </lineage>
</organism>
<evidence type="ECO:0000313" key="1">
    <source>
        <dbReference type="EMBL" id="CAG7905321.1"/>
    </source>
</evidence>
<feature type="non-terminal residue" evidence="1">
    <location>
        <position position="1"/>
    </location>
</feature>
<reference evidence="1 2" key="1">
    <citation type="submission" date="2021-07" db="EMBL/GenBank/DDBJ databases">
        <authorList>
            <consortium name="Genoscope - CEA"/>
            <person name="William W."/>
        </authorList>
    </citation>
    <scope>NUCLEOTIDE SEQUENCE [LARGE SCALE GENOMIC DNA]</scope>
</reference>
<dbReference type="Proteomes" id="UP000694005">
    <property type="component" value="Chromosome A04"/>
</dbReference>